<evidence type="ECO:0000313" key="2">
    <source>
        <dbReference type="EMBL" id="MDN4492221.1"/>
    </source>
</evidence>
<proteinExistence type="predicted"/>
<protein>
    <submittedName>
        <fullName evidence="2">Glycosyltransferase</fullName>
    </submittedName>
</protein>
<feature type="domain" description="Spore protein YkvP/CgeB glycosyl transferase-like" evidence="1">
    <location>
        <begin position="239"/>
        <end position="371"/>
    </location>
</feature>
<sequence>MRVVIYRGQFQYDVVNDFGNSIGEVLTEIGHEVIYINLNSSHVVNELVDTFKRPVDFVLSFNGIGHDLKIHGESLYDYLKIPIVMWLVDHPIHLYQRIIEPINHKIVVCIDETHVDYIEQNIQEEIITSFISHAAKKESLQLDAQKRYDVVFAGHIATTDQYEETLNQVENYIPNFRDKVITKLNLQGNIDLRLLMNDFYHEQPSLKQTLNEIGVMNILDRYIRAVKRERIINDLLNQDVTIDFFGIIPENHPFLLNSNFKNHGSIPFEEMKRIFRASKMVLNILPNFPNGGHERIFTSMMQGALPLTDTNLYIKKHLKEVIGFDLVDFSGAGNVILEILGNEAELKKQIKNNHQIAYENHSWENRVVEMLYVIEIAKKYFNSKGI</sequence>
<dbReference type="Pfam" id="PF13524">
    <property type="entry name" value="Glyco_trans_1_2"/>
    <property type="match status" value="1"/>
</dbReference>
<organism evidence="2 3">
    <name type="scientific">Ureibacillus aquaedulcis</name>
    <dbReference type="NCBI Taxonomy" id="3058421"/>
    <lineage>
        <taxon>Bacteria</taxon>
        <taxon>Bacillati</taxon>
        <taxon>Bacillota</taxon>
        <taxon>Bacilli</taxon>
        <taxon>Bacillales</taxon>
        <taxon>Caryophanaceae</taxon>
        <taxon>Ureibacillus</taxon>
    </lineage>
</organism>
<keyword evidence="3" id="KW-1185">Reference proteome</keyword>
<evidence type="ECO:0000259" key="1">
    <source>
        <dbReference type="Pfam" id="PF13524"/>
    </source>
</evidence>
<dbReference type="EMBL" id="JAUHTQ010000001">
    <property type="protein sequence ID" value="MDN4492221.1"/>
    <property type="molecule type" value="Genomic_DNA"/>
</dbReference>
<dbReference type="RefSeq" id="WP_301136326.1">
    <property type="nucleotide sequence ID" value="NZ_JAUHTQ010000001.1"/>
</dbReference>
<name>A0ABT8GMQ8_9BACL</name>
<reference evidence="2" key="1">
    <citation type="submission" date="2023-07" db="EMBL/GenBank/DDBJ databases">
        <title>Ureibacillus sp. isolated from freshwater well.</title>
        <authorList>
            <person name="Kirdat K."/>
            <person name="Bhatt A."/>
            <person name="Teware R."/>
            <person name="Bhavsar Y."/>
            <person name="Yadav A."/>
        </authorList>
    </citation>
    <scope>NUCLEOTIDE SEQUENCE</scope>
    <source>
        <strain evidence="2">BA0131</strain>
    </source>
</reference>
<evidence type="ECO:0000313" key="3">
    <source>
        <dbReference type="Proteomes" id="UP001172743"/>
    </source>
</evidence>
<dbReference type="InterPro" id="IPR055259">
    <property type="entry name" value="YkvP/CgeB_Glyco_trans-like"/>
</dbReference>
<gene>
    <name evidence="2" type="ORF">QYB95_01595</name>
</gene>
<dbReference type="Proteomes" id="UP001172743">
    <property type="component" value="Unassembled WGS sequence"/>
</dbReference>
<comment type="caution">
    <text evidence="2">The sequence shown here is derived from an EMBL/GenBank/DDBJ whole genome shotgun (WGS) entry which is preliminary data.</text>
</comment>
<accession>A0ABT8GMQ8</accession>